<reference evidence="1" key="1">
    <citation type="submission" date="2020-04" db="EMBL/GenBank/DDBJ databases">
        <authorList>
            <person name="Chiriac C."/>
            <person name="Salcher M."/>
            <person name="Ghai R."/>
            <person name="Kavagutti S V."/>
        </authorList>
    </citation>
    <scope>NUCLEOTIDE SEQUENCE</scope>
</reference>
<organism evidence="1">
    <name type="scientific">uncultured Caudovirales phage</name>
    <dbReference type="NCBI Taxonomy" id="2100421"/>
    <lineage>
        <taxon>Viruses</taxon>
        <taxon>Duplodnaviria</taxon>
        <taxon>Heunggongvirae</taxon>
        <taxon>Uroviricota</taxon>
        <taxon>Caudoviricetes</taxon>
        <taxon>Peduoviridae</taxon>
        <taxon>Maltschvirus</taxon>
        <taxon>Maltschvirus maltsch</taxon>
    </lineage>
</organism>
<name>A0A6J5LDN4_9CAUD</name>
<protein>
    <submittedName>
        <fullName evidence="1">Uncharacterized protein</fullName>
    </submittedName>
</protein>
<dbReference type="EMBL" id="LR796257">
    <property type="protein sequence ID" value="CAB4132085.1"/>
    <property type="molecule type" value="Genomic_DNA"/>
</dbReference>
<accession>A0A6J5LDN4</accession>
<evidence type="ECO:0000313" key="1">
    <source>
        <dbReference type="EMBL" id="CAB4132085.1"/>
    </source>
</evidence>
<gene>
    <name evidence="1" type="ORF">UFOVP136_34</name>
</gene>
<proteinExistence type="predicted"/>
<sequence>MAFALTLDPMATNAAGDLARIQSDGLFQGQVLVNPYTNAGLDAGIIASTETYPLYAGLPVSLGIDTLDAKRGNVVRKSVVGGVAAGIQGFTVSQNAGVMGFQTPTSPVPLFPQGSSINFYPLGSKARIVVQIDNTLAATFDGTILINTPVRWDFTNDKLVAWVSGTDAANLQITGIRIIQVALATTSQNRAIAYNTGTGLATWDTTKSLAVIEI</sequence>